<dbReference type="InterPro" id="IPR052541">
    <property type="entry name" value="SQRD"/>
</dbReference>
<proteinExistence type="predicted"/>
<reference evidence="2 5" key="1">
    <citation type="submission" date="2015-09" db="EMBL/GenBank/DDBJ databases">
        <title>Draft genome sequence of Acidiplasma aeolicum DSM 18409.</title>
        <authorList>
            <person name="Hemp J."/>
        </authorList>
    </citation>
    <scope>NUCLEOTIDE SEQUENCE [LARGE SCALE GENOMIC DNA]</scope>
    <source>
        <strain evidence="2 5">V</strain>
    </source>
</reference>
<dbReference type="PATRIC" id="fig|507754.4.peg.90"/>
<reference evidence="3 4" key="2">
    <citation type="submission" date="2015-09" db="EMBL/GenBank/DDBJ databases">
        <title>Heavy metals and arsenic resistance mechanisms in polyextremophilic archaea of the family Ferroplasmaceae.</title>
        <authorList>
            <person name="Bulaev A.G."/>
            <person name="Kanygina A.V."/>
        </authorList>
    </citation>
    <scope>NUCLEOTIDE SEQUENCE [LARGE SCALE GENOMIC DNA]</scope>
    <source>
        <strain evidence="3 4">VT</strain>
    </source>
</reference>
<protein>
    <submittedName>
        <fullName evidence="3">N-acyl homoserine lactone synthase</fullName>
    </submittedName>
</protein>
<keyword evidence="4" id="KW-1185">Reference proteome</keyword>
<dbReference type="RefSeq" id="WP_048102263.1">
    <property type="nucleotide sequence ID" value="NZ_JBBYJF010000028.1"/>
</dbReference>
<dbReference type="Pfam" id="PF07992">
    <property type="entry name" value="Pyr_redox_2"/>
    <property type="match status" value="1"/>
</dbReference>
<dbReference type="PANTHER" id="PTHR43755:SF1">
    <property type="entry name" value="FAD-DEPENDENT PYRIDINE NUCLEOTIDE-DISULPHIDE OXIDOREDUCTASE"/>
    <property type="match status" value="1"/>
</dbReference>
<dbReference type="InterPro" id="IPR023753">
    <property type="entry name" value="FAD/NAD-binding_dom"/>
</dbReference>
<feature type="domain" description="FAD/NAD(P)-binding" evidence="1">
    <location>
        <begin position="5"/>
        <end position="306"/>
    </location>
</feature>
<accession>A0A0Q0RHG1</accession>
<organism evidence="3 4">
    <name type="scientific">Acidiplasma aeolicum</name>
    <dbReference type="NCBI Taxonomy" id="507754"/>
    <lineage>
        <taxon>Archaea</taxon>
        <taxon>Methanobacteriati</taxon>
        <taxon>Thermoplasmatota</taxon>
        <taxon>Thermoplasmata</taxon>
        <taxon>Thermoplasmatales</taxon>
        <taxon>Ferroplasmaceae</taxon>
        <taxon>Acidiplasma</taxon>
    </lineage>
</organism>
<sequence>MVQKRVLILGDANAGIITANKLRMHTDNDVDITVVGKSEYTYFKPDGVLIPFNEINYKETFKKTDFVLNYGINRIKALATKINLNDHYVDLDNGKSISYDYLVIATGDRLVPEDVPGYNDGIYHFYDLNNVLKLKEGLESFNGGKIVVGPASVPFQCPVAPSEFVFGIDKILKSRGLRDKSDITLIMPMDDVLPFKNVSDVVRSGFEENKINFIPKFKNVTVDGKSKTITSESGEKLNYDMLVLIPPHKGQEFLIKSGLSENTGYVTVDKTKLNYGDYDNVYVVGDAVDFPMKVGAMGHSMAAYVASKIASQINGNYSETSFDGFMGCSTVFTDHTAFTLSFDYSSKPFLNFASHSDYFLKYISADTYFSSILRGIL</sequence>
<dbReference type="PANTHER" id="PTHR43755">
    <property type="match status" value="1"/>
</dbReference>
<dbReference type="EMBL" id="LKBG01000222">
    <property type="protein sequence ID" value="KQB34725.1"/>
    <property type="molecule type" value="Genomic_DNA"/>
</dbReference>
<dbReference type="Proteomes" id="UP000050320">
    <property type="component" value="Unassembled WGS sequence"/>
</dbReference>
<dbReference type="Proteomes" id="UP000050515">
    <property type="component" value="Unassembled WGS sequence"/>
</dbReference>
<dbReference type="GO" id="GO:0016491">
    <property type="term" value="F:oxidoreductase activity"/>
    <property type="evidence" value="ECO:0007669"/>
    <property type="project" value="InterPro"/>
</dbReference>
<evidence type="ECO:0000313" key="5">
    <source>
        <dbReference type="Proteomes" id="UP000050515"/>
    </source>
</evidence>
<dbReference type="GeneID" id="84221478"/>
<comment type="caution">
    <text evidence="3">The sequence shown here is derived from an EMBL/GenBank/DDBJ whole genome shotgun (WGS) entry which is preliminary data.</text>
</comment>
<evidence type="ECO:0000313" key="2">
    <source>
        <dbReference type="EMBL" id="KPV46785.1"/>
    </source>
</evidence>
<dbReference type="OrthoDB" id="38899at2157"/>
<dbReference type="AlphaFoldDB" id="A0A0Q0RHG1"/>
<evidence type="ECO:0000259" key="1">
    <source>
        <dbReference type="Pfam" id="PF07992"/>
    </source>
</evidence>
<evidence type="ECO:0000313" key="4">
    <source>
        <dbReference type="Proteomes" id="UP000050320"/>
    </source>
</evidence>
<dbReference type="InterPro" id="IPR036188">
    <property type="entry name" value="FAD/NAD-bd_sf"/>
</dbReference>
<gene>
    <name evidence="3" type="ORF">AOG54_03815</name>
    <name evidence="2" type="ORF">SE19_03990</name>
</gene>
<name>A0A0Q0RHG1_9ARCH</name>
<dbReference type="SUPFAM" id="SSF51905">
    <property type="entry name" value="FAD/NAD(P)-binding domain"/>
    <property type="match status" value="2"/>
</dbReference>
<dbReference type="EMBL" id="LJCQ01000183">
    <property type="protein sequence ID" value="KPV46785.1"/>
    <property type="molecule type" value="Genomic_DNA"/>
</dbReference>
<dbReference type="Gene3D" id="3.50.50.60">
    <property type="entry name" value="FAD/NAD(P)-binding domain"/>
    <property type="match status" value="2"/>
</dbReference>
<evidence type="ECO:0000313" key="3">
    <source>
        <dbReference type="EMBL" id="KQB34725.1"/>
    </source>
</evidence>